<comment type="caution">
    <text evidence="2">The sequence shown here is derived from an EMBL/GenBank/DDBJ whole genome shotgun (WGS) entry which is preliminary data.</text>
</comment>
<dbReference type="InterPro" id="IPR005149">
    <property type="entry name" value="Tscrpt_reg_PadR_N"/>
</dbReference>
<evidence type="ECO:0000313" key="2">
    <source>
        <dbReference type="EMBL" id="MST69857.1"/>
    </source>
</evidence>
<dbReference type="Proteomes" id="UP000469424">
    <property type="component" value="Unassembled WGS sequence"/>
</dbReference>
<dbReference type="InterPro" id="IPR036390">
    <property type="entry name" value="WH_DNA-bd_sf"/>
</dbReference>
<feature type="domain" description="Transcription regulator PadR N-terminal" evidence="1">
    <location>
        <begin position="16"/>
        <end position="89"/>
    </location>
</feature>
<accession>A0A6N7X2H5</accession>
<dbReference type="PANTHER" id="PTHR33169:SF14">
    <property type="entry name" value="TRANSCRIPTIONAL REGULATOR RV3488"/>
    <property type="match status" value="1"/>
</dbReference>
<name>A0A6N7X2H5_9FIRM</name>
<dbReference type="SUPFAM" id="SSF46785">
    <property type="entry name" value="Winged helix' DNA-binding domain"/>
    <property type="match status" value="1"/>
</dbReference>
<gene>
    <name evidence="2" type="ORF">FYJ65_00635</name>
</gene>
<dbReference type="Gene3D" id="1.10.10.10">
    <property type="entry name" value="Winged helix-like DNA-binding domain superfamily/Winged helix DNA-binding domain"/>
    <property type="match status" value="1"/>
</dbReference>
<keyword evidence="3" id="KW-1185">Reference proteome</keyword>
<protein>
    <submittedName>
        <fullName evidence="2">PadR family transcriptional regulator</fullName>
    </submittedName>
</protein>
<dbReference type="InterPro" id="IPR052509">
    <property type="entry name" value="Metal_resp_DNA-bind_regulator"/>
</dbReference>
<dbReference type="PANTHER" id="PTHR33169">
    <property type="entry name" value="PADR-FAMILY TRANSCRIPTIONAL REGULATOR"/>
    <property type="match status" value="1"/>
</dbReference>
<organism evidence="2 3">
    <name type="scientific">Mogibacterium kristiansenii</name>
    <dbReference type="NCBI Taxonomy" id="2606708"/>
    <lineage>
        <taxon>Bacteria</taxon>
        <taxon>Bacillati</taxon>
        <taxon>Bacillota</taxon>
        <taxon>Clostridia</taxon>
        <taxon>Peptostreptococcales</taxon>
        <taxon>Anaerovoracaceae</taxon>
        <taxon>Mogibacterium</taxon>
    </lineage>
</organism>
<evidence type="ECO:0000259" key="1">
    <source>
        <dbReference type="Pfam" id="PF03551"/>
    </source>
</evidence>
<evidence type="ECO:0000313" key="3">
    <source>
        <dbReference type="Proteomes" id="UP000469424"/>
    </source>
</evidence>
<sequence length="116" mass="13339">MHERNNFKMGTVEMLVLSLLSQKDLYGYEISLLLKDLSEGSYVVPEGSLYPVLYKLEDKKLITSHAIQTGKRRVRKYYHIEATGLERLDQLLSDYRVIADSIESILSAKLSDDKEN</sequence>
<dbReference type="EMBL" id="VUNA01000001">
    <property type="protein sequence ID" value="MST69857.1"/>
    <property type="molecule type" value="Genomic_DNA"/>
</dbReference>
<proteinExistence type="predicted"/>
<dbReference type="InterPro" id="IPR036388">
    <property type="entry name" value="WH-like_DNA-bd_sf"/>
</dbReference>
<reference evidence="2 3" key="1">
    <citation type="submission" date="2019-08" db="EMBL/GenBank/DDBJ databases">
        <title>In-depth cultivation of the pig gut microbiome towards novel bacterial diversity and tailored functional studies.</title>
        <authorList>
            <person name="Wylensek D."/>
            <person name="Hitch T.C.A."/>
            <person name="Clavel T."/>
        </authorList>
    </citation>
    <scope>NUCLEOTIDE SEQUENCE [LARGE SCALE GENOMIC DNA]</scope>
    <source>
        <strain evidence="2 3">WCA-MUC-591-APC-4B</strain>
    </source>
</reference>
<dbReference type="AlphaFoldDB" id="A0A6N7X2H5"/>
<dbReference type="Pfam" id="PF03551">
    <property type="entry name" value="PadR"/>
    <property type="match status" value="1"/>
</dbReference>